<comment type="caution">
    <text evidence="1">The sequence shown here is derived from an EMBL/GenBank/DDBJ whole genome shotgun (WGS) entry which is preliminary data.</text>
</comment>
<evidence type="ECO:0000313" key="2">
    <source>
        <dbReference type="Proteomes" id="UP001207468"/>
    </source>
</evidence>
<proteinExistence type="predicted"/>
<accession>A0ACC0TTN2</accession>
<name>A0ACC0TTN2_9AGAM</name>
<reference evidence="1" key="1">
    <citation type="submission" date="2021-03" db="EMBL/GenBank/DDBJ databases">
        <title>Evolutionary priming and transition to the ectomycorrhizal habit in an iconic lineage of mushroom-forming fungi: is preadaptation a requirement?</title>
        <authorList>
            <consortium name="DOE Joint Genome Institute"/>
            <person name="Looney B.P."/>
            <person name="Miyauchi S."/>
            <person name="Morin E."/>
            <person name="Drula E."/>
            <person name="Courty P.E."/>
            <person name="Chicoki N."/>
            <person name="Fauchery L."/>
            <person name="Kohler A."/>
            <person name="Kuo A."/>
            <person name="LaButti K."/>
            <person name="Pangilinan J."/>
            <person name="Lipzen A."/>
            <person name="Riley R."/>
            <person name="Andreopoulos W."/>
            <person name="He G."/>
            <person name="Johnson J."/>
            <person name="Barry K.W."/>
            <person name="Grigoriev I.V."/>
            <person name="Nagy L."/>
            <person name="Hibbett D."/>
            <person name="Henrissat B."/>
            <person name="Matheny P.B."/>
            <person name="Labbe J."/>
            <person name="Martin A.F."/>
        </authorList>
    </citation>
    <scope>NUCLEOTIDE SEQUENCE</scope>
    <source>
        <strain evidence="1">BPL698</strain>
    </source>
</reference>
<protein>
    <submittedName>
        <fullName evidence="1">Uncharacterized protein</fullName>
    </submittedName>
</protein>
<gene>
    <name evidence="1" type="ORF">F5148DRAFT_727448</name>
</gene>
<keyword evidence="2" id="KW-1185">Reference proteome</keyword>
<evidence type="ECO:0000313" key="1">
    <source>
        <dbReference type="EMBL" id="KAI9447251.1"/>
    </source>
</evidence>
<dbReference type="EMBL" id="JAGFNK010000593">
    <property type="protein sequence ID" value="KAI9447251.1"/>
    <property type="molecule type" value="Genomic_DNA"/>
</dbReference>
<organism evidence="1 2">
    <name type="scientific">Russula earlei</name>
    <dbReference type="NCBI Taxonomy" id="71964"/>
    <lineage>
        <taxon>Eukaryota</taxon>
        <taxon>Fungi</taxon>
        <taxon>Dikarya</taxon>
        <taxon>Basidiomycota</taxon>
        <taxon>Agaricomycotina</taxon>
        <taxon>Agaricomycetes</taxon>
        <taxon>Russulales</taxon>
        <taxon>Russulaceae</taxon>
        <taxon>Russula</taxon>
    </lineage>
</organism>
<dbReference type="Proteomes" id="UP001207468">
    <property type="component" value="Unassembled WGS sequence"/>
</dbReference>
<sequence length="170" mass="19086">MNFHLGTRRSAVPSSASVAPAASSVKDDFPEALTYRYNDNSAWVPAARSHEEAIDLAKHAYPELRSVRRDRITFHTTGKSSIACITPAAWQLVVRRLPPYHVVDVKIRDMEGLEGDAELPEYPYMNLIPYAVPKDKEEQRHQQNERPQSGCGDGGSRLRRVLSFVRGPDT</sequence>